<evidence type="ECO:0008006" key="8">
    <source>
        <dbReference type="Google" id="ProtNLM"/>
    </source>
</evidence>
<sequence>MSVIEPDQSIARKEAVVAEMIEDTGKPEKVMDIYRSLEPEYAAQAERQLGKKIDKRILPLVVIIYLFNYLDRNLITQARLYGLQRDTKVNGAVYQTAISIFSAGYIFMQLPPQSS</sequence>
<dbReference type="PANTHER" id="PTHR43791:SF92">
    <property type="entry name" value="AGL026WP"/>
    <property type="match status" value="1"/>
</dbReference>
<organism evidence="6 7">
    <name type="scientific">Aureobasidium pullulans</name>
    <name type="common">Black yeast</name>
    <name type="synonym">Pullularia pullulans</name>
    <dbReference type="NCBI Taxonomy" id="5580"/>
    <lineage>
        <taxon>Eukaryota</taxon>
        <taxon>Fungi</taxon>
        <taxon>Dikarya</taxon>
        <taxon>Ascomycota</taxon>
        <taxon>Pezizomycotina</taxon>
        <taxon>Dothideomycetes</taxon>
        <taxon>Dothideomycetidae</taxon>
        <taxon>Dothideales</taxon>
        <taxon>Saccotheciaceae</taxon>
        <taxon>Aureobasidium</taxon>
    </lineage>
</organism>
<evidence type="ECO:0000256" key="5">
    <source>
        <dbReference type="ARBA" id="ARBA00023136"/>
    </source>
</evidence>
<name>A0ABR0TUH0_AURPU</name>
<dbReference type="InterPro" id="IPR036259">
    <property type="entry name" value="MFS_trans_sf"/>
</dbReference>
<dbReference type="EMBL" id="JASGXD010000001">
    <property type="protein sequence ID" value="KAK6008103.1"/>
    <property type="molecule type" value="Genomic_DNA"/>
</dbReference>
<keyword evidence="2" id="KW-0813">Transport</keyword>
<dbReference type="SUPFAM" id="SSF103473">
    <property type="entry name" value="MFS general substrate transporter"/>
    <property type="match status" value="1"/>
</dbReference>
<keyword evidence="5" id="KW-0472">Membrane</keyword>
<evidence type="ECO:0000256" key="1">
    <source>
        <dbReference type="ARBA" id="ARBA00004141"/>
    </source>
</evidence>
<comment type="caution">
    <text evidence="6">The sequence shown here is derived from an EMBL/GenBank/DDBJ whole genome shotgun (WGS) entry which is preliminary data.</text>
</comment>
<evidence type="ECO:0000256" key="2">
    <source>
        <dbReference type="ARBA" id="ARBA00022448"/>
    </source>
</evidence>
<dbReference type="Proteomes" id="UP001341245">
    <property type="component" value="Unassembled WGS sequence"/>
</dbReference>
<accession>A0ABR0TUH0</accession>
<dbReference type="PANTHER" id="PTHR43791">
    <property type="entry name" value="PERMEASE-RELATED"/>
    <property type="match status" value="1"/>
</dbReference>
<proteinExistence type="predicted"/>
<keyword evidence="3" id="KW-0812">Transmembrane</keyword>
<comment type="subcellular location">
    <subcellularLocation>
        <location evidence="1">Membrane</location>
        <topology evidence="1">Multi-pass membrane protein</topology>
    </subcellularLocation>
</comment>
<keyword evidence="4" id="KW-1133">Transmembrane helix</keyword>
<evidence type="ECO:0000256" key="4">
    <source>
        <dbReference type="ARBA" id="ARBA00022989"/>
    </source>
</evidence>
<keyword evidence="7" id="KW-1185">Reference proteome</keyword>
<evidence type="ECO:0000313" key="7">
    <source>
        <dbReference type="Proteomes" id="UP001341245"/>
    </source>
</evidence>
<reference evidence="6 7" key="1">
    <citation type="submission" date="2023-11" db="EMBL/GenBank/DDBJ databases">
        <title>Draft genome sequence and annotation of the polyextremotolerant black yeast-like fungus Aureobasidium pullulans NRRL 62042.</title>
        <authorList>
            <person name="Dielentheis-Frenken M.R.E."/>
            <person name="Wibberg D."/>
            <person name="Blank L.M."/>
            <person name="Tiso T."/>
        </authorList>
    </citation>
    <scope>NUCLEOTIDE SEQUENCE [LARGE SCALE GENOMIC DNA]</scope>
    <source>
        <strain evidence="6 7">NRRL 62042</strain>
    </source>
</reference>
<dbReference type="Gene3D" id="1.20.1250.20">
    <property type="entry name" value="MFS general substrate transporter like domains"/>
    <property type="match status" value="1"/>
</dbReference>
<gene>
    <name evidence="6" type="ORF">QM012_000006</name>
</gene>
<evidence type="ECO:0000313" key="6">
    <source>
        <dbReference type="EMBL" id="KAK6008103.1"/>
    </source>
</evidence>
<protein>
    <recommendedName>
        <fullName evidence="8">MFS general substrate transporter</fullName>
    </recommendedName>
</protein>
<evidence type="ECO:0000256" key="3">
    <source>
        <dbReference type="ARBA" id="ARBA00022692"/>
    </source>
</evidence>